<dbReference type="GO" id="GO:0016989">
    <property type="term" value="F:sigma factor antagonist activity"/>
    <property type="evidence" value="ECO:0007669"/>
    <property type="project" value="TreeGrafter"/>
</dbReference>
<dbReference type="PANTHER" id="PTHR30273">
    <property type="entry name" value="PERIPLASMIC SIGNAL SENSOR AND SIGMA FACTOR ACTIVATOR FECR-RELATED"/>
    <property type="match status" value="1"/>
</dbReference>
<reference evidence="3 4" key="1">
    <citation type="submission" date="2014-03" db="EMBL/GenBank/DDBJ databases">
        <title>Bradyrhizobium valentinum sp. nov., isolated from effective nodules of Lupinus mariae-josephae, a lupine endemic of basic-lime soils in Eastern Spain.</title>
        <authorList>
            <person name="Duran D."/>
            <person name="Rey L."/>
            <person name="Navarro A."/>
            <person name="Busquets A."/>
            <person name="Imperial J."/>
            <person name="Ruiz-Argueso T."/>
        </authorList>
    </citation>
    <scope>NUCLEOTIDE SEQUENCE [LARGE SCALE GENOMIC DNA]</scope>
    <source>
        <strain evidence="3 4">LmjM3</strain>
    </source>
</reference>
<accession>A0A0R3L5I5</accession>
<dbReference type="Gene3D" id="2.60.120.1440">
    <property type="match status" value="1"/>
</dbReference>
<sequence length="328" mass="35189">MTAASDTSERNALLDEAIDWVVRLKTGDPTRADIDALRRWREQSPAHEEAFKKAARLFRRAGIAAGELDDRPDATGAVLAPQRLPSKVFARRAFLGGAIAAAAAGYVVVRPPLGLWPSLQELSADYRTGKGEQRKIAVTPDVSLELNTQTSIALRSASDETQIELISGEASVAAMRTSPKPFVMLAANGRITAKQADFVARCLDGMVRVTCLNGSVDVAQGGRVVRLGQAEQVSYTPGGIEVSVPVDPAQVTAWQSGLLIFRDQTLADVVDEVNRYRSGKIIITNADLKQRVVNGTFQISKLGDFVLQVQQLFGAQARSLPGGVVLLG</sequence>
<evidence type="ECO:0000259" key="1">
    <source>
        <dbReference type="Pfam" id="PF04773"/>
    </source>
</evidence>
<dbReference type="Pfam" id="PF04773">
    <property type="entry name" value="FecR"/>
    <property type="match status" value="1"/>
</dbReference>
<dbReference type="RefSeq" id="WP_057855727.1">
    <property type="nucleotide sequence ID" value="NZ_LLXX01000236.1"/>
</dbReference>
<dbReference type="PIRSF" id="PIRSF018266">
    <property type="entry name" value="FecR"/>
    <property type="match status" value="1"/>
</dbReference>
<dbReference type="InterPro" id="IPR012373">
    <property type="entry name" value="Ferrdict_sens_TM"/>
</dbReference>
<dbReference type="Proteomes" id="UP000051913">
    <property type="component" value="Unassembled WGS sequence"/>
</dbReference>
<dbReference type="Gene3D" id="3.55.50.30">
    <property type="match status" value="1"/>
</dbReference>
<gene>
    <name evidence="3" type="ORF">CP49_16555</name>
</gene>
<evidence type="ECO:0000313" key="4">
    <source>
        <dbReference type="Proteomes" id="UP000051913"/>
    </source>
</evidence>
<dbReference type="OrthoDB" id="9798846at2"/>
<dbReference type="AlphaFoldDB" id="A0A0R3L5I5"/>
<dbReference type="STRING" id="1518501.CQ10_22525"/>
<dbReference type="InterPro" id="IPR006860">
    <property type="entry name" value="FecR"/>
</dbReference>
<evidence type="ECO:0000313" key="3">
    <source>
        <dbReference type="EMBL" id="KRQ90408.1"/>
    </source>
</evidence>
<keyword evidence="4" id="KW-1185">Reference proteome</keyword>
<name>A0A0R3L5I5_9BRAD</name>
<proteinExistence type="predicted"/>
<dbReference type="PANTHER" id="PTHR30273:SF2">
    <property type="entry name" value="PROTEIN FECR"/>
    <property type="match status" value="1"/>
</dbReference>
<evidence type="ECO:0000259" key="2">
    <source>
        <dbReference type="Pfam" id="PF16220"/>
    </source>
</evidence>
<organism evidence="3 4">
    <name type="scientific">Bradyrhizobium valentinum</name>
    <dbReference type="NCBI Taxonomy" id="1518501"/>
    <lineage>
        <taxon>Bacteria</taxon>
        <taxon>Pseudomonadati</taxon>
        <taxon>Pseudomonadota</taxon>
        <taxon>Alphaproteobacteria</taxon>
        <taxon>Hyphomicrobiales</taxon>
        <taxon>Nitrobacteraceae</taxon>
        <taxon>Bradyrhizobium</taxon>
    </lineage>
</organism>
<feature type="domain" description="FecR N-terminal" evidence="2">
    <location>
        <begin position="15"/>
        <end position="57"/>
    </location>
</feature>
<comment type="caution">
    <text evidence="3">The sequence shown here is derived from an EMBL/GenBank/DDBJ whole genome shotgun (WGS) entry which is preliminary data.</text>
</comment>
<protein>
    <submittedName>
        <fullName evidence="3">Iron dicitrate transport regulator FecR</fullName>
    </submittedName>
</protein>
<dbReference type="InterPro" id="IPR032623">
    <property type="entry name" value="FecR_N"/>
</dbReference>
<dbReference type="EMBL" id="LLXX01000236">
    <property type="protein sequence ID" value="KRQ90408.1"/>
    <property type="molecule type" value="Genomic_DNA"/>
</dbReference>
<dbReference type="Pfam" id="PF16220">
    <property type="entry name" value="DUF4880"/>
    <property type="match status" value="1"/>
</dbReference>
<feature type="domain" description="FecR protein" evidence="1">
    <location>
        <begin position="125"/>
        <end position="216"/>
    </location>
</feature>